<feature type="transmembrane region" description="Helical" evidence="5">
    <location>
        <begin position="384"/>
        <end position="406"/>
    </location>
</feature>
<dbReference type="PANTHER" id="PTHR11814">
    <property type="entry name" value="SULFATE TRANSPORTER"/>
    <property type="match status" value="1"/>
</dbReference>
<feature type="transmembrane region" description="Helical" evidence="5">
    <location>
        <begin position="184"/>
        <end position="204"/>
    </location>
</feature>
<evidence type="ECO:0000259" key="6">
    <source>
        <dbReference type="PROSITE" id="PS50801"/>
    </source>
</evidence>
<name>A0A5N4A3M6_PHOPY</name>
<dbReference type="Pfam" id="PF00916">
    <property type="entry name" value="Sulfate_transp"/>
    <property type="match status" value="2"/>
</dbReference>
<feature type="transmembrane region" description="Helical" evidence="5">
    <location>
        <begin position="267"/>
        <end position="287"/>
    </location>
</feature>
<keyword evidence="2 5" id="KW-0812">Transmembrane</keyword>
<feature type="transmembrane region" description="Helical" evidence="5">
    <location>
        <begin position="1033"/>
        <end position="1056"/>
    </location>
</feature>
<feature type="transmembrane region" description="Helical" evidence="5">
    <location>
        <begin position="418"/>
        <end position="441"/>
    </location>
</feature>
<feature type="transmembrane region" description="Helical" evidence="5">
    <location>
        <begin position="1068"/>
        <end position="1089"/>
    </location>
</feature>
<gene>
    <name evidence="7" type="ORF">PPYR_03669</name>
</gene>
<feature type="transmembrane region" description="Helical" evidence="5">
    <location>
        <begin position="1095"/>
        <end position="1121"/>
    </location>
</feature>
<proteinExistence type="predicted"/>
<reference evidence="7 8" key="1">
    <citation type="journal article" date="2018" name="Elife">
        <title>Firefly genomes illuminate parallel origins of bioluminescence in beetles.</title>
        <authorList>
            <person name="Fallon T.R."/>
            <person name="Lower S.E."/>
            <person name="Chang C.H."/>
            <person name="Bessho-Uehara M."/>
            <person name="Martin G.J."/>
            <person name="Bewick A.J."/>
            <person name="Behringer M."/>
            <person name="Debat H.J."/>
            <person name="Wong I."/>
            <person name="Day J.C."/>
            <person name="Suvorov A."/>
            <person name="Silva C.J."/>
            <person name="Stanger-Hall K.F."/>
            <person name="Hall D.W."/>
            <person name="Schmitz R.J."/>
            <person name="Nelson D.R."/>
            <person name="Lewis S.M."/>
            <person name="Shigenobu S."/>
            <person name="Bybee S.M."/>
            <person name="Larracuente A.M."/>
            <person name="Oba Y."/>
            <person name="Weng J.K."/>
        </authorList>
    </citation>
    <scope>NUCLEOTIDE SEQUENCE [LARGE SCALE GENOMIC DNA]</scope>
    <source>
        <strain evidence="7">1611_PpyrPB1</strain>
        <tissue evidence="7">Whole body</tissue>
    </source>
</reference>
<sequence length="1348" mass="148540">MGTEKEPLLLRTTTYLMSGMEDERFVTQAALHVQRPVYQTEELNEVTTYQYRTPDLRRTVQKKFASCKAKSCIFNTVPILKWLPRYNWRKNIAGDLASGLTIAIMHIPQGMAYALLGNLPPITGLYMAFFPVLVYVLFGTSRHVSMGTFAVVCLMTGKVVSEYSNDGTSANATDFNEDFYYTPMQVATTVTFTVAAFQMLMYIFRLGIVTTLLSETLVNAFTCASAFHVATSQLKDLFGLVLPKRKGIFALVFTIYDVARSLPDAKVAAIVISCVFITVMVINNEILKPLLAKKTKIPFPIELAAVVIGTGLSYGFHMKENYGLNVVGNVPTGLPLPDLPSISLVPTIAMEAFIITMVSYTITMSMALIVAQKARYEVDANQELLALSFSNFFGSFFSCMPITASLSRTMIQQTVGGVTQLASVVSCVIILAVLLWIGPVFESLPRCVLASIIVVALKSMLIQFVSLKKYWALSKWDATVWIVTFFTTTIISIDYGLLAGILISLFSIFIQAQKPYSCLLGVVPNTDLYLDVKHYKGIQEMSGIKIFHYSGSLNFASNGAFKSMLFKRTGFDPMKLLTAKKKDLELTQDSLTRSEGEELLTRCIILDFAALTYIDPSGVETLRSLIEQYRQIDVAMYICSCSESVFETLKKCDSYDGKSCRFVIFPTIHDAVLFSQSCSKQKDGCNTWCQQNNVVAMENCTEKTPLLSQKSTSGTTAHVQRPVQQVDLNDLTRYQYRESGVGRAVKEKLSSCDPKSCLLSTVPILEWLPRYRWKNIPGDFASGLTVAIMHIPHGMAYALLGNLPPVAGIYMAFFPALVYVLLGTSRHVSMGTFALVCLMTGKVVSQYSHKGSAGNATLPNGDDVRYTPVQVATAVTFTVAAFQMLMYVFRLGIVTKLLSETLVNAFTCAAAFYVVISQLKDLFGLVVPKRTGIFSLVLTLYDIIISLPSANVAAVVMSALFITVLVINNEILKPILARKTKIPFPIELAAVVIGTGVSYGVGMKERYELNTIGHVPTGLPQPDLPPLALLPSIAMEAFVITMVSYTISMSLALIVAQRARYNVDANQELLALGFSNLCGSFFSCMPITASLSRTMIQYTVGGVTQLASVVSCVIILAVLLWIGPVFETLPKCVLASIIVVALKSMLLQFLSLRKYWVLSKWDGAVWLVTFFATTILSIDYGLLAGILISLFSMFVQGQRPDACLMGVVPGTDLYLDTRHHEGIEEVEGIKIFHYSGSLNFASNDAFKSMLFSLTGLDPFSMKIEEHSTKSIILDFPAVAYIDPSGVETLRSVIRQYTQLDVSVYICSCSDRVFEALKKCSDKSDQFAIFPTVHDAVLHSQSSFVERDV</sequence>
<feature type="transmembrane region" description="Helical" evidence="5">
    <location>
        <begin position="122"/>
        <end position="139"/>
    </location>
</feature>
<dbReference type="CDD" id="cd07042">
    <property type="entry name" value="STAS_SulP_like_sulfate_transporter"/>
    <property type="match status" value="2"/>
</dbReference>
<keyword evidence="8" id="KW-1185">Reference proteome</keyword>
<feature type="domain" description="STAS" evidence="6">
    <location>
        <begin position="534"/>
        <end position="675"/>
    </location>
</feature>
<dbReference type="Gene3D" id="3.30.750.24">
    <property type="entry name" value="STAS domain"/>
    <property type="match status" value="2"/>
</dbReference>
<feature type="transmembrane region" description="Helical" evidence="5">
    <location>
        <begin position="939"/>
        <end position="967"/>
    </location>
</feature>
<dbReference type="Proteomes" id="UP000327044">
    <property type="component" value="Unassembled WGS sequence"/>
</dbReference>
<keyword evidence="4 5" id="KW-0472">Membrane</keyword>
<dbReference type="NCBIfam" id="TIGR00815">
    <property type="entry name" value="sulP"/>
    <property type="match status" value="2"/>
</dbReference>
<protein>
    <recommendedName>
        <fullName evidence="6">STAS domain-containing protein</fullName>
    </recommendedName>
</protein>
<evidence type="ECO:0000256" key="1">
    <source>
        <dbReference type="ARBA" id="ARBA00004141"/>
    </source>
</evidence>
<dbReference type="FunCoup" id="A0A5N4A3M6">
    <property type="interactions" value="115"/>
</dbReference>
<dbReference type="Pfam" id="PF01740">
    <property type="entry name" value="STAS"/>
    <property type="match status" value="2"/>
</dbReference>
<organism evidence="7 8">
    <name type="scientific">Photinus pyralis</name>
    <name type="common">Common eastern firefly</name>
    <name type="synonym">Lampyris pyralis</name>
    <dbReference type="NCBI Taxonomy" id="7054"/>
    <lineage>
        <taxon>Eukaryota</taxon>
        <taxon>Metazoa</taxon>
        <taxon>Ecdysozoa</taxon>
        <taxon>Arthropoda</taxon>
        <taxon>Hexapoda</taxon>
        <taxon>Insecta</taxon>
        <taxon>Pterygota</taxon>
        <taxon>Neoptera</taxon>
        <taxon>Endopterygota</taxon>
        <taxon>Coleoptera</taxon>
        <taxon>Polyphaga</taxon>
        <taxon>Elateriformia</taxon>
        <taxon>Elateroidea</taxon>
        <taxon>Lampyridae</taxon>
        <taxon>Lampyrinae</taxon>
        <taxon>Photinus</taxon>
    </lineage>
</organism>
<dbReference type="PROSITE" id="PS50801">
    <property type="entry name" value="STAS"/>
    <property type="match status" value="2"/>
</dbReference>
<feature type="transmembrane region" description="Helical" evidence="5">
    <location>
        <begin position="901"/>
        <end position="919"/>
    </location>
</feature>
<feature type="transmembrane region" description="Helical" evidence="5">
    <location>
        <begin position="1164"/>
        <end position="1191"/>
    </location>
</feature>
<keyword evidence="3 5" id="KW-1133">Transmembrane helix</keyword>
<dbReference type="InParanoid" id="A0A5N4A3M6"/>
<accession>A0A5N4A3M6</accession>
<feature type="transmembrane region" description="Helical" evidence="5">
    <location>
        <begin position="478"/>
        <end position="510"/>
    </location>
</feature>
<evidence type="ECO:0000313" key="7">
    <source>
        <dbReference type="EMBL" id="KAB0791869.1"/>
    </source>
</evidence>
<feature type="transmembrane region" description="Helical" evidence="5">
    <location>
        <begin position="448"/>
        <end position="466"/>
    </location>
</feature>
<evidence type="ECO:0000256" key="2">
    <source>
        <dbReference type="ARBA" id="ARBA00022692"/>
    </source>
</evidence>
<feature type="domain" description="STAS" evidence="6">
    <location>
        <begin position="1219"/>
        <end position="1339"/>
    </location>
</feature>
<feature type="transmembrane region" description="Helical" evidence="5">
    <location>
        <begin position="1133"/>
        <end position="1152"/>
    </location>
</feature>
<comment type="caution">
    <text evidence="7">The sequence shown here is derived from an EMBL/GenBank/DDBJ whole genome shotgun (WGS) entry which is preliminary data.</text>
</comment>
<dbReference type="SUPFAM" id="SSF52091">
    <property type="entry name" value="SpoIIaa-like"/>
    <property type="match status" value="2"/>
</dbReference>
<evidence type="ECO:0000256" key="5">
    <source>
        <dbReference type="SAM" id="Phobius"/>
    </source>
</evidence>
<feature type="transmembrane region" description="Helical" evidence="5">
    <location>
        <begin position="348"/>
        <end position="372"/>
    </location>
</feature>
<feature type="transmembrane region" description="Helical" evidence="5">
    <location>
        <begin position="299"/>
        <end position="316"/>
    </location>
</feature>
<feature type="transmembrane region" description="Helical" evidence="5">
    <location>
        <begin position="806"/>
        <end position="823"/>
    </location>
</feature>
<dbReference type="InterPro" id="IPR011547">
    <property type="entry name" value="SLC26A/SulP_dom"/>
</dbReference>
<dbReference type="GO" id="GO:0055085">
    <property type="term" value="P:transmembrane transport"/>
    <property type="evidence" value="ECO:0007669"/>
    <property type="project" value="InterPro"/>
</dbReference>
<dbReference type="InterPro" id="IPR001902">
    <property type="entry name" value="SLC26A/SulP_fam"/>
</dbReference>
<evidence type="ECO:0000256" key="4">
    <source>
        <dbReference type="ARBA" id="ARBA00023136"/>
    </source>
</evidence>
<evidence type="ECO:0000256" key="3">
    <source>
        <dbReference type="ARBA" id="ARBA00022989"/>
    </source>
</evidence>
<feature type="transmembrane region" description="Helical" evidence="5">
    <location>
        <begin position="869"/>
        <end position="889"/>
    </location>
</feature>
<dbReference type="InterPro" id="IPR036513">
    <property type="entry name" value="STAS_dom_sf"/>
</dbReference>
<dbReference type="InterPro" id="IPR002645">
    <property type="entry name" value="STAS_dom"/>
</dbReference>
<comment type="subcellular location">
    <subcellularLocation>
        <location evidence="1">Membrane</location>
        <topology evidence="1">Multi-pass membrane protein</topology>
    </subcellularLocation>
</comment>
<dbReference type="EMBL" id="VVIM01000011">
    <property type="protein sequence ID" value="KAB0791869.1"/>
    <property type="molecule type" value="Genomic_DNA"/>
</dbReference>
<evidence type="ECO:0000313" key="8">
    <source>
        <dbReference type="Proteomes" id="UP000327044"/>
    </source>
</evidence>
<feature type="transmembrane region" description="Helical" evidence="5">
    <location>
        <begin position="982"/>
        <end position="1001"/>
    </location>
</feature>
<dbReference type="GO" id="GO:0016020">
    <property type="term" value="C:membrane"/>
    <property type="evidence" value="ECO:0007669"/>
    <property type="project" value="UniProtKB-SubCell"/>
</dbReference>